<accession>I0IH92</accession>
<dbReference type="Pfam" id="PF00005">
    <property type="entry name" value="ABC_tran"/>
    <property type="match status" value="1"/>
</dbReference>
<gene>
    <name evidence="5" type="ordered locus">PSMK_24710</name>
</gene>
<dbReference type="STRING" id="1142394.PSMK_24710"/>
<evidence type="ECO:0000313" key="6">
    <source>
        <dbReference type="Proteomes" id="UP000007881"/>
    </source>
</evidence>
<dbReference type="PANTHER" id="PTHR42781">
    <property type="entry name" value="SPERMIDINE/PUTRESCINE IMPORT ATP-BINDING PROTEIN POTA"/>
    <property type="match status" value="1"/>
</dbReference>
<evidence type="ECO:0000256" key="1">
    <source>
        <dbReference type="ARBA" id="ARBA00022448"/>
    </source>
</evidence>
<dbReference type="InterPro" id="IPR003593">
    <property type="entry name" value="AAA+_ATPase"/>
</dbReference>
<name>I0IH92_PHYMF</name>
<dbReference type="Gene3D" id="3.40.50.300">
    <property type="entry name" value="P-loop containing nucleotide triphosphate hydrolases"/>
    <property type="match status" value="1"/>
</dbReference>
<organism evidence="5 6">
    <name type="scientific">Phycisphaera mikurensis (strain NBRC 102666 / KCTC 22515 / FYK2301M01)</name>
    <dbReference type="NCBI Taxonomy" id="1142394"/>
    <lineage>
        <taxon>Bacteria</taxon>
        <taxon>Pseudomonadati</taxon>
        <taxon>Planctomycetota</taxon>
        <taxon>Phycisphaerae</taxon>
        <taxon>Phycisphaerales</taxon>
        <taxon>Phycisphaeraceae</taxon>
        <taxon>Phycisphaera</taxon>
    </lineage>
</organism>
<evidence type="ECO:0000259" key="4">
    <source>
        <dbReference type="PROSITE" id="PS50893"/>
    </source>
</evidence>
<dbReference type="EMBL" id="AP012338">
    <property type="protein sequence ID" value="BAM04630.1"/>
    <property type="molecule type" value="Genomic_DNA"/>
</dbReference>
<feature type="domain" description="ABC transporter" evidence="4">
    <location>
        <begin position="20"/>
        <end position="253"/>
    </location>
</feature>
<dbReference type="InterPro" id="IPR003439">
    <property type="entry name" value="ABC_transporter-like_ATP-bd"/>
</dbReference>
<dbReference type="InterPro" id="IPR027417">
    <property type="entry name" value="P-loop_NTPase"/>
</dbReference>
<sequence>MAGRRPGVAAAAGGGAGGGVRVQNLRHRYGRGEEVLKGVSLTLEPGRVHGLLGDSGCGKTTLLRVIAGLERPGRGRVLVDDRVVDDGRLHVPPEKRPVGIVFQDYGLFPHLCVRRNVAFGMRHLRRRDRRAAAEALLERVGMGGRGAAMPHTLSGGQQQRVALARALARDPAVMLLDEPFSGLDARLRESVRSETLAVLRAAGVAVLMVTHDPMEALVASDTVSVMRAGKLLVTGDPSAVCVCGTDAEGHRTIRLCAEADGPGCDHAAAGG</sequence>
<dbReference type="PROSITE" id="PS00211">
    <property type="entry name" value="ABC_TRANSPORTER_1"/>
    <property type="match status" value="1"/>
</dbReference>
<proteinExistence type="predicted"/>
<dbReference type="Proteomes" id="UP000007881">
    <property type="component" value="Chromosome"/>
</dbReference>
<keyword evidence="6" id="KW-1185">Reference proteome</keyword>
<dbReference type="InterPro" id="IPR017871">
    <property type="entry name" value="ABC_transporter-like_CS"/>
</dbReference>
<dbReference type="AlphaFoldDB" id="I0IH92"/>
<dbReference type="eggNOG" id="COG3842">
    <property type="taxonomic scope" value="Bacteria"/>
</dbReference>
<dbReference type="InterPro" id="IPR050093">
    <property type="entry name" value="ABC_SmlMolc_Importer"/>
</dbReference>
<keyword evidence="2" id="KW-0547">Nucleotide-binding</keyword>
<evidence type="ECO:0000256" key="3">
    <source>
        <dbReference type="ARBA" id="ARBA00022840"/>
    </source>
</evidence>
<dbReference type="GO" id="GO:0016887">
    <property type="term" value="F:ATP hydrolysis activity"/>
    <property type="evidence" value="ECO:0007669"/>
    <property type="project" value="InterPro"/>
</dbReference>
<evidence type="ECO:0000313" key="5">
    <source>
        <dbReference type="EMBL" id="BAM04630.1"/>
    </source>
</evidence>
<dbReference type="HOGENOM" id="CLU_000604_1_22_0"/>
<reference evidence="5 6" key="1">
    <citation type="submission" date="2012-02" db="EMBL/GenBank/DDBJ databases">
        <title>Complete genome sequence of Phycisphaera mikurensis NBRC 102666.</title>
        <authorList>
            <person name="Ankai A."/>
            <person name="Hosoyama A."/>
            <person name="Terui Y."/>
            <person name="Sekine M."/>
            <person name="Fukai R."/>
            <person name="Kato Y."/>
            <person name="Nakamura S."/>
            <person name="Yamada-Narita S."/>
            <person name="Kawakoshi A."/>
            <person name="Fukunaga Y."/>
            <person name="Yamazaki S."/>
            <person name="Fujita N."/>
        </authorList>
    </citation>
    <scope>NUCLEOTIDE SEQUENCE [LARGE SCALE GENOMIC DNA]</scope>
    <source>
        <strain evidence="6">NBRC 102666 / KCTC 22515 / FYK2301M01</strain>
    </source>
</reference>
<dbReference type="PROSITE" id="PS50893">
    <property type="entry name" value="ABC_TRANSPORTER_2"/>
    <property type="match status" value="1"/>
</dbReference>
<protein>
    <submittedName>
        <fullName evidence="5">Putative iron ABC transporter ATP-binding protein</fullName>
    </submittedName>
</protein>
<dbReference type="SUPFAM" id="SSF52540">
    <property type="entry name" value="P-loop containing nucleoside triphosphate hydrolases"/>
    <property type="match status" value="1"/>
</dbReference>
<dbReference type="KEGG" id="phm:PSMK_24710"/>
<dbReference type="SMART" id="SM00382">
    <property type="entry name" value="AAA"/>
    <property type="match status" value="1"/>
</dbReference>
<evidence type="ECO:0000256" key="2">
    <source>
        <dbReference type="ARBA" id="ARBA00022741"/>
    </source>
</evidence>
<dbReference type="GO" id="GO:0005524">
    <property type="term" value="F:ATP binding"/>
    <property type="evidence" value="ECO:0007669"/>
    <property type="project" value="UniProtKB-KW"/>
</dbReference>
<keyword evidence="1" id="KW-0813">Transport</keyword>
<dbReference type="PANTHER" id="PTHR42781:SF4">
    <property type="entry name" value="SPERMIDINE_PUTRESCINE IMPORT ATP-BINDING PROTEIN POTA"/>
    <property type="match status" value="1"/>
</dbReference>
<keyword evidence="3 5" id="KW-0067">ATP-binding</keyword>